<dbReference type="Proteomes" id="UP001500880">
    <property type="component" value="Unassembled WGS sequence"/>
</dbReference>
<dbReference type="NCBIfam" id="TIGR02737">
    <property type="entry name" value="caa3_CtaG"/>
    <property type="match status" value="1"/>
</dbReference>
<evidence type="ECO:0000256" key="4">
    <source>
        <dbReference type="ARBA" id="ARBA00022989"/>
    </source>
</evidence>
<sequence length="298" mass="33835">MWSKLQLFGFQALWSPYFLVYIIILGLLYYVVTGPLRHKFGGQGEDDPTGRQKRMFYLGLLLLYIIKGAPVDLLSHISLMAHMIQMALYYLLFPILIIKGIPVWIWKKVFDVKLIGSVLRLLTKPLVAVLLFNFTFSIYHIPAILDFSKSHQLAHSSISVFILFTAFCMWWPLMSPLQNHQIKKPFAKILYIFGNGMLITPACALIIFSSEPIYATYSEMQAWTTALSLCVPSDVLSGISFGGPQIITNVSVLYDQQAGGIIMKVMQEIIYGFVLAKVFFKWFKNESSRGVDPIPNQS</sequence>
<evidence type="ECO:0000313" key="7">
    <source>
        <dbReference type="EMBL" id="GAA0494776.1"/>
    </source>
</evidence>
<feature type="transmembrane region" description="Helical" evidence="6">
    <location>
        <begin position="157"/>
        <end position="174"/>
    </location>
</feature>
<dbReference type="InterPro" id="IPR019108">
    <property type="entry name" value="Caa3_assmbl_CtaG-rel"/>
</dbReference>
<keyword evidence="8" id="KW-1185">Reference proteome</keyword>
<keyword evidence="5 6" id="KW-0472">Membrane</keyword>
<evidence type="ECO:0000256" key="3">
    <source>
        <dbReference type="ARBA" id="ARBA00022692"/>
    </source>
</evidence>
<feature type="transmembrane region" description="Helical" evidence="6">
    <location>
        <begin position="87"/>
        <end position="106"/>
    </location>
</feature>
<gene>
    <name evidence="7" type="primary">ctaG</name>
    <name evidence="7" type="ORF">GCM10008986_21760</name>
</gene>
<reference evidence="7 8" key="1">
    <citation type="journal article" date="2019" name="Int. J. Syst. Evol. Microbiol.">
        <title>The Global Catalogue of Microorganisms (GCM) 10K type strain sequencing project: providing services to taxonomists for standard genome sequencing and annotation.</title>
        <authorList>
            <consortium name="The Broad Institute Genomics Platform"/>
            <consortium name="The Broad Institute Genome Sequencing Center for Infectious Disease"/>
            <person name="Wu L."/>
            <person name="Ma J."/>
        </authorList>
    </citation>
    <scope>NUCLEOTIDE SEQUENCE [LARGE SCALE GENOMIC DNA]</scope>
    <source>
        <strain evidence="7 8">JCM 12389</strain>
    </source>
</reference>
<feature type="transmembrane region" description="Helical" evidence="6">
    <location>
        <begin position="55"/>
        <end position="75"/>
    </location>
</feature>
<evidence type="ECO:0000313" key="8">
    <source>
        <dbReference type="Proteomes" id="UP001500880"/>
    </source>
</evidence>
<evidence type="ECO:0000256" key="2">
    <source>
        <dbReference type="ARBA" id="ARBA00022475"/>
    </source>
</evidence>
<evidence type="ECO:0000256" key="1">
    <source>
        <dbReference type="ARBA" id="ARBA00004651"/>
    </source>
</evidence>
<keyword evidence="4 6" id="KW-1133">Transmembrane helix</keyword>
<accession>A0ABN1BCI5</accession>
<comment type="subcellular location">
    <subcellularLocation>
        <location evidence="1">Cell membrane</location>
        <topology evidence="1">Multi-pass membrane protein</topology>
    </subcellularLocation>
</comment>
<proteinExistence type="predicted"/>
<dbReference type="Pfam" id="PF09678">
    <property type="entry name" value="Caa3_CtaG"/>
    <property type="match status" value="1"/>
</dbReference>
<keyword evidence="3 6" id="KW-0812">Transmembrane</keyword>
<keyword evidence="2" id="KW-1003">Cell membrane</keyword>
<protein>
    <submittedName>
        <fullName evidence="7">Cytochrome c oxidase assembly factor CtaG</fullName>
    </submittedName>
</protein>
<feature type="transmembrane region" description="Helical" evidence="6">
    <location>
        <begin position="186"/>
        <end position="208"/>
    </location>
</feature>
<dbReference type="RefSeq" id="WP_343840844.1">
    <property type="nucleotide sequence ID" value="NZ_BAAADO010000004.1"/>
</dbReference>
<feature type="transmembrane region" description="Helical" evidence="6">
    <location>
        <begin position="12"/>
        <end position="32"/>
    </location>
</feature>
<evidence type="ECO:0000256" key="5">
    <source>
        <dbReference type="ARBA" id="ARBA00023136"/>
    </source>
</evidence>
<feature type="transmembrane region" description="Helical" evidence="6">
    <location>
        <begin position="126"/>
        <end position="145"/>
    </location>
</feature>
<name>A0ABN1BCI5_9BACI</name>
<dbReference type="EMBL" id="BAAADO010000004">
    <property type="protein sequence ID" value="GAA0494776.1"/>
    <property type="molecule type" value="Genomic_DNA"/>
</dbReference>
<comment type="caution">
    <text evidence="7">The sequence shown here is derived from an EMBL/GenBank/DDBJ whole genome shotgun (WGS) entry which is preliminary data.</text>
</comment>
<organism evidence="7 8">
    <name type="scientific">Salinibacillus aidingensis</name>
    <dbReference type="NCBI Taxonomy" id="237684"/>
    <lineage>
        <taxon>Bacteria</taxon>
        <taxon>Bacillati</taxon>
        <taxon>Bacillota</taxon>
        <taxon>Bacilli</taxon>
        <taxon>Bacillales</taxon>
        <taxon>Bacillaceae</taxon>
        <taxon>Salinibacillus</taxon>
    </lineage>
</organism>
<dbReference type="InterPro" id="IPR014108">
    <property type="entry name" value="Caa3-assmbl_CtaG"/>
</dbReference>
<feature type="transmembrane region" description="Helical" evidence="6">
    <location>
        <begin position="261"/>
        <end position="280"/>
    </location>
</feature>
<evidence type="ECO:0000256" key="6">
    <source>
        <dbReference type="SAM" id="Phobius"/>
    </source>
</evidence>